<keyword evidence="3" id="KW-1185">Reference proteome</keyword>
<dbReference type="GO" id="GO:0004519">
    <property type="term" value="F:endonuclease activity"/>
    <property type="evidence" value="ECO:0007669"/>
    <property type="project" value="UniProtKB-KW"/>
</dbReference>
<name>A0ABD5YUP9_9EURY</name>
<sequence length="116" mass="13523">MRWFGIECRNGVDRDPSPAWFGTRPDGYECWNDGHQTVYVHRLVAVAKWGFEAVASGVIHHKNQIQWDNRPENLHPFESNSAHIRHHARPSTHEDQQTIDEVISETDKTQLTFDDF</sequence>
<comment type="caution">
    <text evidence="2">The sequence shown here is derived from an EMBL/GenBank/DDBJ whole genome shotgun (WGS) entry which is preliminary data.</text>
</comment>
<keyword evidence="2" id="KW-0540">Nuclease</keyword>
<dbReference type="SUPFAM" id="SSF54060">
    <property type="entry name" value="His-Me finger endonucleases"/>
    <property type="match status" value="1"/>
</dbReference>
<dbReference type="EMBL" id="JBHTAX010000006">
    <property type="protein sequence ID" value="MFC7193041.1"/>
    <property type="molecule type" value="Genomic_DNA"/>
</dbReference>
<dbReference type="InterPro" id="IPR044925">
    <property type="entry name" value="His-Me_finger_sf"/>
</dbReference>
<dbReference type="RefSeq" id="WP_390206936.1">
    <property type="nucleotide sequence ID" value="NZ_JBHSZC010000005.1"/>
</dbReference>
<dbReference type="InterPro" id="IPR003615">
    <property type="entry name" value="HNH_nuc"/>
</dbReference>
<proteinExistence type="predicted"/>
<dbReference type="AlphaFoldDB" id="A0ABD5YUP9"/>
<dbReference type="Pfam" id="PF13392">
    <property type="entry name" value="HNH_3"/>
    <property type="match status" value="1"/>
</dbReference>
<dbReference type="Gene3D" id="3.90.75.20">
    <property type="match status" value="1"/>
</dbReference>
<evidence type="ECO:0000313" key="3">
    <source>
        <dbReference type="Proteomes" id="UP001596417"/>
    </source>
</evidence>
<keyword evidence="2" id="KW-0378">Hydrolase</keyword>
<protein>
    <submittedName>
        <fullName evidence="2">HNH endonuclease</fullName>
    </submittedName>
</protein>
<reference evidence="2 3" key="1">
    <citation type="journal article" date="2019" name="Int. J. Syst. Evol. Microbiol.">
        <title>The Global Catalogue of Microorganisms (GCM) 10K type strain sequencing project: providing services to taxonomists for standard genome sequencing and annotation.</title>
        <authorList>
            <consortium name="The Broad Institute Genomics Platform"/>
            <consortium name="The Broad Institute Genome Sequencing Center for Infectious Disease"/>
            <person name="Wu L."/>
            <person name="Ma J."/>
        </authorList>
    </citation>
    <scope>NUCLEOTIDE SEQUENCE [LARGE SCALE GENOMIC DNA]</scope>
    <source>
        <strain evidence="2 3">RDMS1</strain>
    </source>
</reference>
<feature type="domain" description="HNH nuclease" evidence="1">
    <location>
        <begin position="38"/>
        <end position="74"/>
    </location>
</feature>
<dbReference type="Proteomes" id="UP001596417">
    <property type="component" value="Unassembled WGS sequence"/>
</dbReference>
<evidence type="ECO:0000313" key="2">
    <source>
        <dbReference type="EMBL" id="MFC7193041.1"/>
    </source>
</evidence>
<evidence type="ECO:0000259" key="1">
    <source>
        <dbReference type="Pfam" id="PF13392"/>
    </source>
</evidence>
<keyword evidence="2" id="KW-0255">Endonuclease</keyword>
<accession>A0ABD5YUP9</accession>
<organism evidence="2 3">
    <name type="scientific">Halocatena marina</name>
    <dbReference type="NCBI Taxonomy" id="2934937"/>
    <lineage>
        <taxon>Archaea</taxon>
        <taxon>Methanobacteriati</taxon>
        <taxon>Methanobacteriota</taxon>
        <taxon>Stenosarchaea group</taxon>
        <taxon>Halobacteria</taxon>
        <taxon>Halobacteriales</taxon>
        <taxon>Natronomonadaceae</taxon>
        <taxon>Halocatena</taxon>
    </lineage>
</organism>
<gene>
    <name evidence="2" type="ORF">ACFQL7_26890</name>
</gene>